<gene>
    <name evidence="1" type="ORF">DPMN_131194</name>
</gene>
<protein>
    <submittedName>
        <fullName evidence="1">Uncharacterized protein</fullName>
    </submittedName>
</protein>
<dbReference type="AlphaFoldDB" id="A0A9D4H458"/>
<name>A0A9D4H458_DREPO</name>
<sequence>MTLTFGTSLEYQAGANVERAWVNFEQALTSSFGTSPEYRAGANVEPALTSTFGTSPEYRAGVNVEPFAPAQYPGFLPNVDIRACLTFAQELMSNIRPSSIFGNFAECRCQSSLDISRMSMSKHAKYLPQLNIRDLSRMMMLQLTRHSPLIDIRTSAECRCQTWLDIRYRLIFGSFAEC</sequence>
<evidence type="ECO:0000313" key="1">
    <source>
        <dbReference type="EMBL" id="KAH3829201.1"/>
    </source>
</evidence>
<reference evidence="1" key="1">
    <citation type="journal article" date="2019" name="bioRxiv">
        <title>The Genome of the Zebra Mussel, Dreissena polymorpha: A Resource for Invasive Species Research.</title>
        <authorList>
            <person name="McCartney M.A."/>
            <person name="Auch B."/>
            <person name="Kono T."/>
            <person name="Mallez S."/>
            <person name="Zhang Y."/>
            <person name="Obille A."/>
            <person name="Becker A."/>
            <person name="Abrahante J.E."/>
            <person name="Garbe J."/>
            <person name="Badalamenti J.P."/>
            <person name="Herman A."/>
            <person name="Mangelson H."/>
            <person name="Liachko I."/>
            <person name="Sullivan S."/>
            <person name="Sone E.D."/>
            <person name="Koren S."/>
            <person name="Silverstein K.A.T."/>
            <person name="Beckman K.B."/>
            <person name="Gohl D.M."/>
        </authorList>
    </citation>
    <scope>NUCLEOTIDE SEQUENCE</scope>
    <source>
        <strain evidence="1">Duluth1</strain>
        <tissue evidence="1">Whole animal</tissue>
    </source>
</reference>
<evidence type="ECO:0000313" key="2">
    <source>
        <dbReference type="Proteomes" id="UP000828390"/>
    </source>
</evidence>
<comment type="caution">
    <text evidence="1">The sequence shown here is derived from an EMBL/GenBank/DDBJ whole genome shotgun (WGS) entry which is preliminary data.</text>
</comment>
<dbReference type="EMBL" id="JAIWYP010000005">
    <property type="protein sequence ID" value="KAH3829201.1"/>
    <property type="molecule type" value="Genomic_DNA"/>
</dbReference>
<accession>A0A9D4H458</accession>
<reference evidence="1" key="2">
    <citation type="submission" date="2020-11" db="EMBL/GenBank/DDBJ databases">
        <authorList>
            <person name="McCartney M.A."/>
            <person name="Auch B."/>
            <person name="Kono T."/>
            <person name="Mallez S."/>
            <person name="Becker A."/>
            <person name="Gohl D.M."/>
            <person name="Silverstein K.A.T."/>
            <person name="Koren S."/>
            <person name="Bechman K.B."/>
            <person name="Herman A."/>
            <person name="Abrahante J.E."/>
            <person name="Garbe J."/>
        </authorList>
    </citation>
    <scope>NUCLEOTIDE SEQUENCE</scope>
    <source>
        <strain evidence="1">Duluth1</strain>
        <tissue evidence="1">Whole animal</tissue>
    </source>
</reference>
<dbReference type="Proteomes" id="UP000828390">
    <property type="component" value="Unassembled WGS sequence"/>
</dbReference>
<keyword evidence="2" id="KW-1185">Reference proteome</keyword>
<proteinExistence type="predicted"/>
<organism evidence="1 2">
    <name type="scientific">Dreissena polymorpha</name>
    <name type="common">Zebra mussel</name>
    <name type="synonym">Mytilus polymorpha</name>
    <dbReference type="NCBI Taxonomy" id="45954"/>
    <lineage>
        <taxon>Eukaryota</taxon>
        <taxon>Metazoa</taxon>
        <taxon>Spiralia</taxon>
        <taxon>Lophotrochozoa</taxon>
        <taxon>Mollusca</taxon>
        <taxon>Bivalvia</taxon>
        <taxon>Autobranchia</taxon>
        <taxon>Heteroconchia</taxon>
        <taxon>Euheterodonta</taxon>
        <taxon>Imparidentia</taxon>
        <taxon>Neoheterodontei</taxon>
        <taxon>Myida</taxon>
        <taxon>Dreissenoidea</taxon>
        <taxon>Dreissenidae</taxon>
        <taxon>Dreissena</taxon>
    </lineage>
</organism>